<dbReference type="GO" id="GO:0005829">
    <property type="term" value="C:cytosol"/>
    <property type="evidence" value="ECO:0007669"/>
    <property type="project" value="TreeGrafter"/>
</dbReference>
<comment type="caution">
    <text evidence="6">The sequence shown here is derived from an EMBL/GenBank/DDBJ whole genome shotgun (WGS) entry which is preliminary data.</text>
</comment>
<dbReference type="RefSeq" id="WP_114440513.1">
    <property type="nucleotide sequence ID" value="NZ_QOZG01000004.1"/>
</dbReference>
<sequence length="259" mass="27882">MSNPSKPLIAVTSDVRTFENYTWHAAPEQYLIAAVEGAAVTPLMVPCFGDALDLDNILEAVDGVLVTGSKSNVHPSLYGVEPTQAHEPFDPARDATSLPLIRRAIDRGVPLLAICRGIQELNVALGGTLATEIQDLADRLDHRAPQSDSQAERFAIRHPVRIKPGSCLASIMEADSVQVNSVHRQAIDKPAPRLKIEAMAEDGTIEAVSVGDAKGFAVGVQWHPEYWVRTDSPSRKIFAAFGDAVRAHKIARGLLAAAE</sequence>
<dbReference type="PROSITE" id="PS51273">
    <property type="entry name" value="GATASE_TYPE_1"/>
    <property type="match status" value="1"/>
</dbReference>
<dbReference type="SUPFAM" id="SSF52317">
    <property type="entry name" value="Class I glutamine amidotransferase-like"/>
    <property type="match status" value="1"/>
</dbReference>
<dbReference type="InterPro" id="IPR011697">
    <property type="entry name" value="Peptidase_C26"/>
</dbReference>
<dbReference type="EMBL" id="QOZG01000004">
    <property type="protein sequence ID" value="RCS23875.1"/>
    <property type="molecule type" value="Genomic_DNA"/>
</dbReference>
<dbReference type="GO" id="GO:0006598">
    <property type="term" value="P:polyamine catabolic process"/>
    <property type="evidence" value="ECO:0007669"/>
    <property type="project" value="TreeGrafter"/>
</dbReference>
<dbReference type="InterPro" id="IPR044668">
    <property type="entry name" value="PuuD-like"/>
</dbReference>
<name>A0A368K5F1_9HYPH</name>
<dbReference type="InterPro" id="IPR029062">
    <property type="entry name" value="Class_I_gatase-like"/>
</dbReference>
<dbReference type="OrthoDB" id="9813383at2"/>
<dbReference type="FunFam" id="3.40.50.880:FF:000030">
    <property type="entry name" value="Gamma-glutamyl-gamma-aminobutyrate hydrolase PuuD"/>
    <property type="match status" value="1"/>
</dbReference>
<dbReference type="Pfam" id="PF07722">
    <property type="entry name" value="Peptidase_C26"/>
    <property type="match status" value="1"/>
</dbReference>
<comment type="function">
    <text evidence="3">Involved in the breakdown of putrescine via hydrolysis of the gamma-glutamyl linkage of gamma-glutamyl-gamma-aminobutyrate.</text>
</comment>
<evidence type="ECO:0000256" key="4">
    <source>
        <dbReference type="ARBA" id="ARBA00060634"/>
    </source>
</evidence>
<dbReference type="Proteomes" id="UP000253420">
    <property type="component" value="Unassembled WGS sequence"/>
</dbReference>
<evidence type="ECO:0000256" key="1">
    <source>
        <dbReference type="ARBA" id="ARBA00011083"/>
    </source>
</evidence>
<evidence type="ECO:0000256" key="5">
    <source>
        <dbReference type="ARBA" id="ARBA00066788"/>
    </source>
</evidence>
<dbReference type="PANTHER" id="PTHR43235:SF1">
    <property type="entry name" value="GLUTAMINE AMIDOTRANSFERASE PB2B2.05-RELATED"/>
    <property type="match status" value="1"/>
</dbReference>
<accession>A0A368K5F1</accession>
<evidence type="ECO:0000313" key="6">
    <source>
        <dbReference type="EMBL" id="RCS23875.1"/>
    </source>
</evidence>
<comment type="pathway">
    <text evidence="4">Amine and polyamine degradation; putrescine degradation; 4-aminobutanoate from putrescine: step 4/4.</text>
</comment>
<evidence type="ECO:0000256" key="2">
    <source>
        <dbReference type="ARBA" id="ARBA00052718"/>
    </source>
</evidence>
<keyword evidence="6" id="KW-0378">Hydrolase</keyword>
<dbReference type="CDD" id="cd01745">
    <property type="entry name" value="GATase1_2"/>
    <property type="match status" value="1"/>
</dbReference>
<gene>
    <name evidence="6" type="ORF">DUT91_11435</name>
</gene>
<dbReference type="GO" id="GO:0033969">
    <property type="term" value="F:gamma-glutamyl-gamma-aminobutyrate hydrolase activity"/>
    <property type="evidence" value="ECO:0007669"/>
    <property type="project" value="UniProtKB-EC"/>
</dbReference>
<comment type="similarity">
    <text evidence="1">Belongs to the peptidase C26 family.</text>
</comment>
<organism evidence="6 7">
    <name type="scientific">Phyllobacterium salinisoli</name>
    <dbReference type="NCBI Taxonomy" id="1899321"/>
    <lineage>
        <taxon>Bacteria</taxon>
        <taxon>Pseudomonadati</taxon>
        <taxon>Pseudomonadota</taxon>
        <taxon>Alphaproteobacteria</taxon>
        <taxon>Hyphomicrobiales</taxon>
        <taxon>Phyllobacteriaceae</taxon>
        <taxon>Phyllobacterium</taxon>
    </lineage>
</organism>
<dbReference type="Gene3D" id="3.40.50.880">
    <property type="match status" value="1"/>
</dbReference>
<dbReference type="AlphaFoldDB" id="A0A368K5F1"/>
<protein>
    <recommendedName>
        <fullName evidence="5">gamma-glutamyl-gamma-aminobutyrate hydrolase</fullName>
        <ecNumber evidence="5">3.5.1.94</ecNumber>
    </recommendedName>
</protein>
<evidence type="ECO:0000256" key="3">
    <source>
        <dbReference type="ARBA" id="ARBA00055068"/>
    </source>
</evidence>
<keyword evidence="7" id="KW-1185">Reference proteome</keyword>
<proteinExistence type="inferred from homology"/>
<comment type="catalytic activity">
    <reaction evidence="2">
        <text>4-(gamma-L-glutamylamino)butanoate + H2O = 4-aminobutanoate + L-glutamate</text>
        <dbReference type="Rhea" id="RHEA:19737"/>
        <dbReference type="ChEBI" id="CHEBI:15377"/>
        <dbReference type="ChEBI" id="CHEBI:29985"/>
        <dbReference type="ChEBI" id="CHEBI:58800"/>
        <dbReference type="ChEBI" id="CHEBI:59888"/>
        <dbReference type="EC" id="3.5.1.94"/>
    </reaction>
</comment>
<reference evidence="6 7" key="1">
    <citation type="submission" date="2018-07" db="EMBL/GenBank/DDBJ databases">
        <title>The draft genome of Phyllobacterium salinisoli.</title>
        <authorList>
            <person name="Liu L."/>
            <person name="Li L."/>
            <person name="Zhang X."/>
            <person name="Liang L."/>
        </authorList>
    </citation>
    <scope>NUCLEOTIDE SEQUENCE [LARGE SCALE GENOMIC DNA]</scope>
    <source>
        <strain evidence="6 7">LLAN61</strain>
    </source>
</reference>
<evidence type="ECO:0000313" key="7">
    <source>
        <dbReference type="Proteomes" id="UP000253420"/>
    </source>
</evidence>
<dbReference type="EC" id="3.5.1.94" evidence="5"/>
<dbReference type="PANTHER" id="PTHR43235">
    <property type="entry name" value="GLUTAMINE AMIDOTRANSFERASE PB2B2.05-RELATED"/>
    <property type="match status" value="1"/>
</dbReference>